<evidence type="ECO:0000313" key="1">
    <source>
        <dbReference type="EMBL" id="KAJ6683054.1"/>
    </source>
</evidence>
<comment type="caution">
    <text evidence="1">The sequence shown here is derived from an EMBL/GenBank/DDBJ whole genome shotgun (WGS) entry which is preliminary data.</text>
</comment>
<reference evidence="1" key="2">
    <citation type="journal article" date="2023" name="Int. J. Mol. Sci.">
        <title>De Novo Assembly and Annotation of 11 Diverse Shrub Willow (Salix) Genomes Reveals Novel Gene Organization in Sex-Linked Regions.</title>
        <authorList>
            <person name="Hyden B."/>
            <person name="Feng K."/>
            <person name="Yates T.B."/>
            <person name="Jawdy S."/>
            <person name="Cereghino C."/>
            <person name="Smart L.B."/>
            <person name="Muchero W."/>
        </authorList>
    </citation>
    <scope>NUCLEOTIDE SEQUENCE</scope>
    <source>
        <tissue evidence="1">Shoot tip</tissue>
    </source>
</reference>
<dbReference type="EMBL" id="JAPFFM010000020">
    <property type="protein sequence ID" value="KAJ6683054.1"/>
    <property type="molecule type" value="Genomic_DNA"/>
</dbReference>
<reference evidence="1" key="1">
    <citation type="submission" date="2022-11" db="EMBL/GenBank/DDBJ databases">
        <authorList>
            <person name="Hyden B.L."/>
            <person name="Feng K."/>
            <person name="Yates T."/>
            <person name="Jawdy S."/>
            <person name="Smart L.B."/>
            <person name="Muchero W."/>
        </authorList>
    </citation>
    <scope>NUCLEOTIDE SEQUENCE</scope>
    <source>
        <tissue evidence="1">Shoot tip</tissue>
    </source>
</reference>
<proteinExistence type="predicted"/>
<dbReference type="AlphaFoldDB" id="A0A9Q0P894"/>
<sequence length="34" mass="3932">MLTVLWTGFGKRRRLSSASSNCVRECFFPFLFSS</sequence>
<accession>A0A9Q0P894</accession>
<dbReference type="Proteomes" id="UP001151752">
    <property type="component" value="Chromosome 5"/>
</dbReference>
<organism evidence="1 2">
    <name type="scientific">Salix koriyanagi</name>
    <dbReference type="NCBI Taxonomy" id="2511006"/>
    <lineage>
        <taxon>Eukaryota</taxon>
        <taxon>Viridiplantae</taxon>
        <taxon>Streptophyta</taxon>
        <taxon>Embryophyta</taxon>
        <taxon>Tracheophyta</taxon>
        <taxon>Spermatophyta</taxon>
        <taxon>Magnoliopsida</taxon>
        <taxon>eudicotyledons</taxon>
        <taxon>Gunneridae</taxon>
        <taxon>Pentapetalae</taxon>
        <taxon>rosids</taxon>
        <taxon>fabids</taxon>
        <taxon>Malpighiales</taxon>
        <taxon>Salicaceae</taxon>
        <taxon>Saliceae</taxon>
        <taxon>Salix</taxon>
    </lineage>
</organism>
<keyword evidence="2" id="KW-1185">Reference proteome</keyword>
<evidence type="ECO:0000313" key="2">
    <source>
        <dbReference type="Proteomes" id="UP001151752"/>
    </source>
</evidence>
<protein>
    <submittedName>
        <fullName evidence="1">Uncharacterized protein</fullName>
    </submittedName>
</protein>
<name>A0A9Q0P894_9ROSI</name>
<gene>
    <name evidence="1" type="ORF">OIU74_021163</name>
</gene>